<dbReference type="EMBL" id="MWWY01000020">
    <property type="protein sequence ID" value="OZG64670.1"/>
    <property type="molecule type" value="Genomic_DNA"/>
</dbReference>
<gene>
    <name evidence="3" type="ORF">BHAP_0900</name>
</gene>
<comment type="caution">
    <text evidence="3">The sequence shown here is derived from an EMBL/GenBank/DDBJ whole genome shotgun (WGS) entry which is preliminary data.</text>
</comment>
<evidence type="ECO:0008006" key="5">
    <source>
        <dbReference type="Google" id="ProtNLM"/>
    </source>
</evidence>
<evidence type="ECO:0000256" key="2">
    <source>
        <dbReference type="SAM" id="SignalP"/>
    </source>
</evidence>
<dbReference type="OrthoDB" id="4409753at2"/>
<proteinExistence type="predicted"/>
<dbReference type="Proteomes" id="UP000216074">
    <property type="component" value="Unassembled WGS sequence"/>
</dbReference>
<feature type="chain" id="PRO_5039178890" description="PrcB C-terminal domain-containing protein" evidence="2">
    <location>
        <begin position="31"/>
        <end position="194"/>
    </location>
</feature>
<dbReference type="PROSITE" id="PS51257">
    <property type="entry name" value="PROKAR_LIPOPROTEIN"/>
    <property type="match status" value="1"/>
</dbReference>
<protein>
    <recommendedName>
        <fullName evidence="5">PrcB C-terminal domain-containing protein</fullName>
    </recommendedName>
</protein>
<name>A0A261FZR7_9BIFI</name>
<feature type="signal peptide" evidence="2">
    <location>
        <begin position="1"/>
        <end position="30"/>
    </location>
</feature>
<dbReference type="RefSeq" id="WP_094729539.1">
    <property type="nucleotide sequence ID" value="NZ_MWWY01000020.1"/>
</dbReference>
<feature type="compositionally biased region" description="Low complexity" evidence="1">
    <location>
        <begin position="40"/>
        <end position="54"/>
    </location>
</feature>
<feature type="region of interest" description="Disordered" evidence="1">
    <location>
        <begin position="35"/>
        <end position="64"/>
    </location>
</feature>
<accession>A0A261FZR7</accession>
<keyword evidence="2" id="KW-0732">Signal</keyword>
<dbReference type="AlphaFoldDB" id="A0A261FZR7"/>
<evidence type="ECO:0000256" key="1">
    <source>
        <dbReference type="SAM" id="MobiDB-lite"/>
    </source>
</evidence>
<evidence type="ECO:0000313" key="4">
    <source>
        <dbReference type="Proteomes" id="UP000216074"/>
    </source>
</evidence>
<sequence>MATNRSVMRRTVSRALSLIIALTMSVIMTAGCGSAVQPNSTSPAAPSDTTSSHSMPPNNNTGEETMAKIAPWNVTTGRNDGVVPQVTDDYADTRDESEVTPSTSLSHEHDLSINSYAVVSDATLRLYFMGGTDSCYGYRVDIQETDTQVAVRLVEGLIPSAPEACTMQAVYYTMIVTLQQPLGNRTVIDQSVRN</sequence>
<organism evidence="3 4">
    <name type="scientific">Bifidobacterium hapali</name>
    <dbReference type="NCBI Taxonomy" id="1630172"/>
    <lineage>
        <taxon>Bacteria</taxon>
        <taxon>Bacillati</taxon>
        <taxon>Actinomycetota</taxon>
        <taxon>Actinomycetes</taxon>
        <taxon>Bifidobacteriales</taxon>
        <taxon>Bifidobacteriaceae</taxon>
        <taxon>Bifidobacterium</taxon>
    </lineage>
</organism>
<keyword evidence="4" id="KW-1185">Reference proteome</keyword>
<evidence type="ECO:0000313" key="3">
    <source>
        <dbReference type="EMBL" id="OZG64670.1"/>
    </source>
</evidence>
<reference evidence="3 4" key="1">
    <citation type="journal article" date="2017" name="BMC Genomics">
        <title>Comparative genomic and phylogenomic analyses of the Bifidobacteriaceae family.</title>
        <authorList>
            <person name="Lugli G.A."/>
            <person name="Milani C."/>
            <person name="Turroni F."/>
            <person name="Duranti S."/>
            <person name="Mancabelli L."/>
            <person name="Mangifesta M."/>
            <person name="Ferrario C."/>
            <person name="Modesto M."/>
            <person name="Mattarelli P."/>
            <person name="Jiri K."/>
            <person name="van Sinderen D."/>
            <person name="Ventura M."/>
        </authorList>
    </citation>
    <scope>NUCLEOTIDE SEQUENCE [LARGE SCALE GENOMIC DNA]</scope>
    <source>
        <strain evidence="3 4">DSM 100202</strain>
    </source>
</reference>